<accession>A0A5C6DII9</accession>
<keyword evidence="1" id="KW-0812">Transmembrane</keyword>
<name>A0A5C6DII9_9BACT</name>
<protein>
    <submittedName>
        <fullName evidence="2">Uncharacterized protein</fullName>
    </submittedName>
</protein>
<dbReference type="AlphaFoldDB" id="A0A5C6DII9"/>
<dbReference type="EMBL" id="SJPY01000008">
    <property type="protein sequence ID" value="TWU36670.1"/>
    <property type="molecule type" value="Genomic_DNA"/>
</dbReference>
<keyword evidence="3" id="KW-1185">Reference proteome</keyword>
<sequence>MESIGKSAMSEERQYTPIGERVNQDVMHDNFVPKYSGLASVRPSLLILTGVWLIFVPMALGGLAFGVAGMGEGKTILDRLIFSLMPLAASVLAVAVLYTQTSRYRNREKGPEADA</sequence>
<evidence type="ECO:0000313" key="2">
    <source>
        <dbReference type="EMBL" id="TWU36670.1"/>
    </source>
</evidence>
<evidence type="ECO:0000313" key="3">
    <source>
        <dbReference type="Proteomes" id="UP000315471"/>
    </source>
</evidence>
<proteinExistence type="predicted"/>
<reference evidence="2 3" key="1">
    <citation type="submission" date="2019-02" db="EMBL/GenBank/DDBJ databases">
        <title>Deep-cultivation of Planctomycetes and their phenomic and genomic characterization uncovers novel biology.</title>
        <authorList>
            <person name="Wiegand S."/>
            <person name="Jogler M."/>
            <person name="Boedeker C."/>
            <person name="Pinto D."/>
            <person name="Vollmers J."/>
            <person name="Rivas-Marin E."/>
            <person name="Kohn T."/>
            <person name="Peeters S.H."/>
            <person name="Heuer A."/>
            <person name="Rast P."/>
            <person name="Oberbeckmann S."/>
            <person name="Bunk B."/>
            <person name="Jeske O."/>
            <person name="Meyerdierks A."/>
            <person name="Storesund J.E."/>
            <person name="Kallscheuer N."/>
            <person name="Luecker S."/>
            <person name="Lage O.M."/>
            <person name="Pohl T."/>
            <person name="Merkel B.J."/>
            <person name="Hornburger P."/>
            <person name="Mueller R.-W."/>
            <person name="Bruemmer F."/>
            <person name="Labrenz M."/>
            <person name="Spormann A.M."/>
            <person name="Op Den Camp H."/>
            <person name="Overmann J."/>
            <person name="Amann R."/>
            <person name="Jetten M.S.M."/>
            <person name="Mascher T."/>
            <person name="Medema M.H."/>
            <person name="Devos D.P."/>
            <person name="Kaster A.-K."/>
            <person name="Ovreas L."/>
            <person name="Rohde M."/>
            <person name="Galperin M.Y."/>
            <person name="Jogler C."/>
        </authorList>
    </citation>
    <scope>NUCLEOTIDE SEQUENCE [LARGE SCALE GENOMIC DNA]</scope>
    <source>
        <strain evidence="2 3">Q31b</strain>
    </source>
</reference>
<gene>
    <name evidence="2" type="ORF">Q31b_49520</name>
</gene>
<feature type="transmembrane region" description="Helical" evidence="1">
    <location>
        <begin position="80"/>
        <end position="99"/>
    </location>
</feature>
<evidence type="ECO:0000256" key="1">
    <source>
        <dbReference type="SAM" id="Phobius"/>
    </source>
</evidence>
<dbReference type="Proteomes" id="UP000315471">
    <property type="component" value="Unassembled WGS sequence"/>
</dbReference>
<organism evidence="2 3">
    <name type="scientific">Novipirellula aureliae</name>
    <dbReference type="NCBI Taxonomy" id="2527966"/>
    <lineage>
        <taxon>Bacteria</taxon>
        <taxon>Pseudomonadati</taxon>
        <taxon>Planctomycetota</taxon>
        <taxon>Planctomycetia</taxon>
        <taxon>Pirellulales</taxon>
        <taxon>Pirellulaceae</taxon>
        <taxon>Novipirellula</taxon>
    </lineage>
</organism>
<comment type="caution">
    <text evidence="2">The sequence shown here is derived from an EMBL/GenBank/DDBJ whole genome shotgun (WGS) entry which is preliminary data.</text>
</comment>
<feature type="transmembrane region" description="Helical" evidence="1">
    <location>
        <begin position="45"/>
        <end position="68"/>
    </location>
</feature>
<keyword evidence="1" id="KW-1133">Transmembrane helix</keyword>
<keyword evidence="1" id="KW-0472">Membrane</keyword>